<protein>
    <recommendedName>
        <fullName evidence="2">Reverse transcriptase domain-containing protein</fullName>
    </recommendedName>
</protein>
<gene>
    <name evidence="1" type="ORF">Tci_352738</name>
</gene>
<evidence type="ECO:0000313" key="1">
    <source>
        <dbReference type="EMBL" id="GEX80763.1"/>
    </source>
</evidence>
<organism evidence="1">
    <name type="scientific">Tanacetum cinerariifolium</name>
    <name type="common">Dalmatian daisy</name>
    <name type="synonym">Chrysanthemum cinerariifolium</name>
    <dbReference type="NCBI Taxonomy" id="118510"/>
    <lineage>
        <taxon>Eukaryota</taxon>
        <taxon>Viridiplantae</taxon>
        <taxon>Streptophyta</taxon>
        <taxon>Embryophyta</taxon>
        <taxon>Tracheophyta</taxon>
        <taxon>Spermatophyta</taxon>
        <taxon>Magnoliopsida</taxon>
        <taxon>eudicotyledons</taxon>
        <taxon>Gunneridae</taxon>
        <taxon>Pentapetalae</taxon>
        <taxon>asterids</taxon>
        <taxon>campanulids</taxon>
        <taxon>Asterales</taxon>
        <taxon>Asteraceae</taxon>
        <taxon>Asteroideae</taxon>
        <taxon>Anthemideae</taxon>
        <taxon>Anthemidinae</taxon>
        <taxon>Tanacetum</taxon>
    </lineage>
</organism>
<dbReference type="PANTHER" id="PTHR33067">
    <property type="entry name" value="RNA-DIRECTED DNA POLYMERASE-RELATED"/>
    <property type="match status" value="1"/>
</dbReference>
<sequence length="620" mass="70747">MEQYMSKTQADYGSGVARPKIEDKDNFELKGQFLKELHTNIFSGSDHEDANKHIEKVLEIINLFHILNIIIDQVMLRAFPMSLTGVVVLFYNGLDVPTRQILDSRGAIPSKTGVDAKVSIQEMAKYSQKWHNGTSRTRSTKTSDRLATIQEQLDTIGREIKKVNEKVYAAQVGCKQCKGPTTPKIAHSRKKENPSKKITTLNLSISTIVKSVASSIRCIGSHQYVVSIEHNSTLMYETKQMTIPFPSRLNDCYCENTKGSYGPQFLEAYSYGASHIDKSIPRKEKDPRSFTLPCYINNVCFNKTLADLGASVSVMPLLTYLNLGLGELAHTKLTVELADRTVKYPKGIAESMLVGIGKFVFPVDFISLDMPEEFKVPLILERPYFSTAYAKIDVFKRNITLRVGEEKIIFKSIKPVSSLIRRVYMLSLKERIELDLEARLMRDTLVLNRSLDPFFEDYIELNDLNVPLELRRDQVDDLMPSIEEGVVIKEFKARNNARMVSKFFGYPGDCDHDKKIRIDCAHNLNLSCMISFEFLHANFFPILYVNVMSKKFYNSIRKDKLEYKGNNVVEALINIPIFIETFSILTYFEVLKDMNAYRDEGMGDVIFGEKLGLMQYDIKK</sequence>
<dbReference type="CDD" id="cd00303">
    <property type="entry name" value="retropepsin_like"/>
    <property type="match status" value="1"/>
</dbReference>
<dbReference type="PANTHER" id="PTHR33067:SF31">
    <property type="entry name" value="RNA-DIRECTED DNA POLYMERASE"/>
    <property type="match status" value="1"/>
</dbReference>
<comment type="caution">
    <text evidence="1">The sequence shown here is derived from an EMBL/GenBank/DDBJ whole genome shotgun (WGS) entry which is preliminary data.</text>
</comment>
<dbReference type="AlphaFoldDB" id="A0A699H9X2"/>
<name>A0A699H9X2_TANCI</name>
<accession>A0A699H9X2</accession>
<evidence type="ECO:0008006" key="2">
    <source>
        <dbReference type="Google" id="ProtNLM"/>
    </source>
</evidence>
<dbReference type="EMBL" id="BKCJ010131434">
    <property type="protein sequence ID" value="GEX80763.1"/>
    <property type="molecule type" value="Genomic_DNA"/>
</dbReference>
<dbReference type="Gene3D" id="2.40.70.10">
    <property type="entry name" value="Acid Proteases"/>
    <property type="match status" value="1"/>
</dbReference>
<dbReference type="InterPro" id="IPR021109">
    <property type="entry name" value="Peptidase_aspartic_dom_sf"/>
</dbReference>
<reference evidence="1" key="1">
    <citation type="journal article" date="2019" name="Sci. Rep.">
        <title>Draft genome of Tanacetum cinerariifolium, the natural source of mosquito coil.</title>
        <authorList>
            <person name="Yamashiro T."/>
            <person name="Shiraishi A."/>
            <person name="Satake H."/>
            <person name="Nakayama K."/>
        </authorList>
    </citation>
    <scope>NUCLEOTIDE SEQUENCE</scope>
</reference>
<proteinExistence type="predicted"/>